<gene>
    <name evidence="1" type="ORF">S06H3_49276</name>
</gene>
<feature type="non-terminal residue" evidence="1">
    <location>
        <position position="41"/>
    </location>
</feature>
<accession>X1NV75</accession>
<organism evidence="1">
    <name type="scientific">marine sediment metagenome</name>
    <dbReference type="NCBI Taxonomy" id="412755"/>
    <lineage>
        <taxon>unclassified sequences</taxon>
        <taxon>metagenomes</taxon>
        <taxon>ecological metagenomes</taxon>
    </lineage>
</organism>
<protein>
    <submittedName>
        <fullName evidence="1">Uncharacterized protein</fullName>
    </submittedName>
</protein>
<evidence type="ECO:0000313" key="1">
    <source>
        <dbReference type="EMBL" id="GAI34121.1"/>
    </source>
</evidence>
<reference evidence="1" key="1">
    <citation type="journal article" date="2014" name="Front. Microbiol.">
        <title>High frequency of phylogenetically diverse reductive dehalogenase-homologous genes in deep subseafloor sedimentary metagenomes.</title>
        <authorList>
            <person name="Kawai M."/>
            <person name="Futagami T."/>
            <person name="Toyoda A."/>
            <person name="Takaki Y."/>
            <person name="Nishi S."/>
            <person name="Hori S."/>
            <person name="Arai W."/>
            <person name="Tsubouchi T."/>
            <person name="Morono Y."/>
            <person name="Uchiyama I."/>
            <person name="Ito T."/>
            <person name="Fujiyama A."/>
            <person name="Inagaki F."/>
            <person name="Takami H."/>
        </authorList>
    </citation>
    <scope>NUCLEOTIDE SEQUENCE</scope>
    <source>
        <strain evidence="1">Expedition CK06-06</strain>
    </source>
</reference>
<dbReference type="EMBL" id="BARV01031105">
    <property type="protein sequence ID" value="GAI34121.1"/>
    <property type="molecule type" value="Genomic_DNA"/>
</dbReference>
<dbReference type="AlphaFoldDB" id="X1NV75"/>
<proteinExistence type="predicted"/>
<name>X1NV75_9ZZZZ</name>
<comment type="caution">
    <text evidence="1">The sequence shown here is derived from an EMBL/GenBank/DDBJ whole genome shotgun (WGS) entry which is preliminary data.</text>
</comment>
<sequence length="41" mass="4656">MLIERIEDKKFQIVITEDEALSLADATAMDFAQSKMISCHI</sequence>